<evidence type="ECO:0000313" key="1">
    <source>
        <dbReference type="EMBL" id="PKI76926.1"/>
    </source>
</evidence>
<organism evidence="1 2">
    <name type="scientific">Punica granatum</name>
    <name type="common">Pomegranate</name>
    <dbReference type="NCBI Taxonomy" id="22663"/>
    <lineage>
        <taxon>Eukaryota</taxon>
        <taxon>Viridiplantae</taxon>
        <taxon>Streptophyta</taxon>
        <taxon>Embryophyta</taxon>
        <taxon>Tracheophyta</taxon>
        <taxon>Spermatophyta</taxon>
        <taxon>Magnoliopsida</taxon>
        <taxon>eudicotyledons</taxon>
        <taxon>Gunneridae</taxon>
        <taxon>Pentapetalae</taxon>
        <taxon>rosids</taxon>
        <taxon>malvids</taxon>
        <taxon>Myrtales</taxon>
        <taxon>Lythraceae</taxon>
        <taxon>Punica</taxon>
    </lineage>
</organism>
<gene>
    <name evidence="1" type="ORF">CRG98_002713</name>
</gene>
<comment type="caution">
    <text evidence="1">The sequence shown here is derived from an EMBL/GenBank/DDBJ whole genome shotgun (WGS) entry which is preliminary data.</text>
</comment>
<evidence type="ECO:0000313" key="2">
    <source>
        <dbReference type="Proteomes" id="UP000233551"/>
    </source>
</evidence>
<proteinExistence type="predicted"/>
<dbReference type="AlphaFoldDB" id="A0A2I0L9V6"/>
<name>A0A2I0L9V6_PUNGR</name>
<sequence length="138" mass="15000">MGFGRVGLLGESRIGPNWAGLSYRAELASNWAEWAAGQNWAVGPGWTAGPDRAVVGHGLGCSTRPLLDTGWAARDRPARRGQRSGKEWRVQTPGDLLEVIRAEGLFSEGIWARASGNEGELREKRKRPVRAAVDGFFS</sequence>
<accession>A0A2I0L9V6</accession>
<reference evidence="1 2" key="1">
    <citation type="submission" date="2017-11" db="EMBL/GenBank/DDBJ databases">
        <title>De-novo sequencing of pomegranate (Punica granatum L.) genome.</title>
        <authorList>
            <person name="Akparov Z."/>
            <person name="Amiraslanov A."/>
            <person name="Hajiyeva S."/>
            <person name="Abbasov M."/>
            <person name="Kaur K."/>
            <person name="Hamwieh A."/>
            <person name="Solovyev V."/>
            <person name="Salamov A."/>
            <person name="Braich B."/>
            <person name="Kosarev P."/>
            <person name="Mahmoud A."/>
            <person name="Hajiyev E."/>
            <person name="Babayeva S."/>
            <person name="Izzatullayeva V."/>
            <person name="Mammadov A."/>
            <person name="Mammadov A."/>
            <person name="Sharifova S."/>
            <person name="Ojaghi J."/>
            <person name="Eynullazada K."/>
            <person name="Bayramov B."/>
            <person name="Abdulazimova A."/>
            <person name="Shahmuradov I."/>
        </authorList>
    </citation>
    <scope>NUCLEOTIDE SEQUENCE [LARGE SCALE GENOMIC DNA]</scope>
    <source>
        <strain evidence="2">cv. AG2017</strain>
        <tissue evidence="1">Leaf</tissue>
    </source>
</reference>
<dbReference type="Proteomes" id="UP000233551">
    <property type="component" value="Unassembled WGS sequence"/>
</dbReference>
<protein>
    <submittedName>
        <fullName evidence="1">Uncharacterized protein</fullName>
    </submittedName>
</protein>
<dbReference type="EMBL" id="PGOL01000107">
    <property type="protein sequence ID" value="PKI76926.1"/>
    <property type="molecule type" value="Genomic_DNA"/>
</dbReference>
<keyword evidence="2" id="KW-1185">Reference proteome</keyword>